<dbReference type="EMBL" id="LR130778">
    <property type="protein sequence ID" value="VDN47445.1"/>
    <property type="molecule type" value="Genomic_DNA"/>
</dbReference>
<evidence type="ECO:0000313" key="3">
    <source>
        <dbReference type="Proteomes" id="UP000279029"/>
    </source>
</evidence>
<sequence length="121" mass="13416">MDMNNCCGDSGKDEGDMAGKMEGMPKMMGGGFNPKDMCKQMTESITTTARMAGFATPEVQVIFEDWVLEVEKEIMQFITLDVDITPAKIADHLKISEDSVLYFISKLIRDKKIVVTGLALK</sequence>
<evidence type="ECO:0000313" key="2">
    <source>
        <dbReference type="EMBL" id="VDN47445.1"/>
    </source>
</evidence>
<dbReference type="RefSeq" id="WP_125136757.1">
    <property type="nucleotide sequence ID" value="NZ_LR130778.1"/>
</dbReference>
<reference evidence="2 3" key="1">
    <citation type="submission" date="2018-09" db="EMBL/GenBank/DDBJ databases">
        <authorList>
            <person name="Postec A."/>
        </authorList>
    </citation>
    <scope>NUCLEOTIDE SEQUENCE [LARGE SCALE GENOMIC DNA]</scope>
    <source>
        <strain evidence="2">70B-A</strain>
    </source>
</reference>
<accession>A0A3P7NWU3</accession>
<gene>
    <name evidence="2" type="ORF">PATL70BA_1560</name>
</gene>
<name>A0A3P7NWU3_9FIRM</name>
<feature type="compositionally biased region" description="Basic and acidic residues" evidence="1">
    <location>
        <begin position="10"/>
        <end position="19"/>
    </location>
</feature>
<protein>
    <submittedName>
        <fullName evidence="2">Uncharacterized protein</fullName>
    </submittedName>
</protein>
<dbReference type="Proteomes" id="UP000279029">
    <property type="component" value="Chromosome"/>
</dbReference>
<dbReference type="KEGG" id="cbar:PATL70BA_1560"/>
<keyword evidence="3" id="KW-1185">Reference proteome</keyword>
<evidence type="ECO:0000256" key="1">
    <source>
        <dbReference type="SAM" id="MobiDB-lite"/>
    </source>
</evidence>
<organism evidence="2 3">
    <name type="scientific">Petrocella atlantisensis</name>
    <dbReference type="NCBI Taxonomy" id="2173034"/>
    <lineage>
        <taxon>Bacteria</taxon>
        <taxon>Bacillati</taxon>
        <taxon>Bacillota</taxon>
        <taxon>Clostridia</taxon>
        <taxon>Lachnospirales</taxon>
        <taxon>Vallitaleaceae</taxon>
        <taxon>Petrocella</taxon>
    </lineage>
</organism>
<dbReference type="AlphaFoldDB" id="A0A3P7NWU3"/>
<dbReference type="OrthoDB" id="3035632at2"/>
<feature type="region of interest" description="Disordered" evidence="1">
    <location>
        <begin position="1"/>
        <end position="25"/>
    </location>
</feature>
<proteinExistence type="predicted"/>